<evidence type="ECO:0000256" key="1">
    <source>
        <dbReference type="SAM" id="MobiDB-lite"/>
    </source>
</evidence>
<keyword evidence="3" id="KW-1185">Reference proteome</keyword>
<feature type="region of interest" description="Disordered" evidence="1">
    <location>
        <begin position="1"/>
        <end position="24"/>
    </location>
</feature>
<name>A0A1B7Y4A7_COLHI</name>
<dbReference type="GeneID" id="28870062"/>
<organism evidence="2 3">
    <name type="scientific">Colletotrichum higginsianum (strain IMI 349063)</name>
    <name type="common">Crucifer anthracnose fungus</name>
    <dbReference type="NCBI Taxonomy" id="759273"/>
    <lineage>
        <taxon>Eukaryota</taxon>
        <taxon>Fungi</taxon>
        <taxon>Dikarya</taxon>
        <taxon>Ascomycota</taxon>
        <taxon>Pezizomycotina</taxon>
        <taxon>Sordariomycetes</taxon>
        <taxon>Hypocreomycetidae</taxon>
        <taxon>Glomerellales</taxon>
        <taxon>Glomerellaceae</taxon>
        <taxon>Colletotrichum</taxon>
        <taxon>Colletotrichum destructivum species complex</taxon>
    </lineage>
</organism>
<dbReference type="VEuPathDB" id="FungiDB:CH63R_10981"/>
<feature type="region of interest" description="Disordered" evidence="1">
    <location>
        <begin position="187"/>
        <end position="214"/>
    </location>
</feature>
<dbReference type="OrthoDB" id="4849704at2759"/>
<accession>A0A1B7Y4A7</accession>
<proteinExistence type="predicted"/>
<dbReference type="KEGG" id="chig:CH63R_10981"/>
<evidence type="ECO:0000313" key="2">
    <source>
        <dbReference type="EMBL" id="OBR06861.1"/>
    </source>
</evidence>
<feature type="region of interest" description="Disordered" evidence="1">
    <location>
        <begin position="41"/>
        <end position="113"/>
    </location>
</feature>
<dbReference type="Proteomes" id="UP000092177">
    <property type="component" value="Unassembled WGS sequence"/>
</dbReference>
<dbReference type="RefSeq" id="XP_018155379.1">
    <property type="nucleotide sequence ID" value="XM_018305955.1"/>
</dbReference>
<feature type="region of interest" description="Disordered" evidence="1">
    <location>
        <begin position="233"/>
        <end position="270"/>
    </location>
</feature>
<dbReference type="AlphaFoldDB" id="A0A1B7Y4A7"/>
<evidence type="ECO:0000313" key="3">
    <source>
        <dbReference type="Proteomes" id="UP000092177"/>
    </source>
</evidence>
<dbReference type="EMBL" id="LTAN01000007">
    <property type="protein sequence ID" value="OBR06861.1"/>
    <property type="molecule type" value="Genomic_DNA"/>
</dbReference>
<protein>
    <submittedName>
        <fullName evidence="2">Uncharacterized protein</fullName>
    </submittedName>
</protein>
<gene>
    <name evidence="2" type="ORF">CH63R_10981</name>
</gene>
<comment type="caution">
    <text evidence="2">The sequence shown here is derived from an EMBL/GenBank/DDBJ whole genome shotgun (WGS) entry which is preliminary data.</text>
</comment>
<sequence length="270" mass="29680">MPETGLRRKRTAEDEDDEGHESLFKRRSRFNDTAHFKWLWSPPCQPPSSPSSSSTSSSVLWSQPVPDGMFLTRHDVPRSFSVPPEPFQVRRPRRRGAISVTSSAAPSEMDRHMAQQLQQQVAIIRLKVAAELHTASDQGCCQEEDNGNVESSDAEIDRIRRELEAVQIDSALPSILGISTEFEQKLRLGSSSRSPDTSRHPDTGSPAVSGSISTSCSVGPCLWESGKARIARDANQNISAPSRHDGHALRQHHVGSGSGSNGGLWRRPRT</sequence>
<reference evidence="3" key="1">
    <citation type="journal article" date="2017" name="BMC Genomics">
        <title>Gapless genome assembly of Colletotrichum higginsianum reveals chromosome structure and association of transposable elements with secondary metabolite gene clusters.</title>
        <authorList>
            <person name="Dallery J.-F."/>
            <person name="Lapalu N."/>
            <person name="Zampounis A."/>
            <person name="Pigne S."/>
            <person name="Luyten I."/>
            <person name="Amselem J."/>
            <person name="Wittenberg A.H.J."/>
            <person name="Zhou S."/>
            <person name="de Queiroz M.V."/>
            <person name="Robin G.P."/>
            <person name="Auger A."/>
            <person name="Hainaut M."/>
            <person name="Henrissat B."/>
            <person name="Kim K.-T."/>
            <person name="Lee Y.-H."/>
            <person name="Lespinet O."/>
            <person name="Schwartz D.C."/>
            <person name="Thon M.R."/>
            <person name="O'Connell R.J."/>
        </authorList>
    </citation>
    <scope>NUCLEOTIDE SEQUENCE [LARGE SCALE GENOMIC DNA]</scope>
    <source>
        <strain evidence="3">IMI 349063</strain>
    </source>
</reference>